<sequence length="682" mass="80273">MQNKNEEKNTNDINVVPRRVEVIYTRKTRERKIYMEELKEVRKRRHKRFMRRIVDSIGPSWYYELSEPQRRALDTLEFSIYQDVLEGRPSRTQQVIRKLGLHPRPYKEDLMHCVYTGRKDPKQMLANLFGLMYGHSIEGKRADYNLNAKLLLSAILYLGRQNLISLLQNKFHVEPEQPTEPKPEIKIKSVPKSPYLEEMIAVLYKPPTPKPQRPPPLPNLDSLNEPYEEEPIIRKPPPLPPPPPPPKKRLPRSYCDKLAGIMSIGHKTSIDNLSMKATAPANSKKRRKRSSKISILEDRRRSYGIGISVPKKIRRKKPVAPTTGMKISQYLIQGVYTVRGKPVFVLGNVSLLPPDGDMIHGGYAFVNGECINIHCGYRGLPPPPKPDPCDCVTKWHDSVFKYIEDSKCYCDHYYDYGNDGTFMPDELPYFEKPTRNTPFRFNYDTIFDLDDKRLHVQKVFRKLWDTDSMLRCNQDSTQDKKDKKTKSKTKKHSVTSLGQNVKPEEYLRSALRTMKRENVAARLPDIHLVPELKEWMRRRIHGPYSPKQRSLFLHKSINDWQKFLTLSLKGYGHVYPNKYSKYTGHTNWVHKHELNQNFRTYTQKYKFELFKSFAKFNNMLWPTMCQAQFPDKKFREIYYSYLCGRVEDLVLINPYSVMETAQRKRNLENKRYSCFRAIERTE</sequence>
<dbReference type="InterPro" id="IPR031936">
    <property type="entry name" value="DUF4771"/>
</dbReference>
<protein>
    <submittedName>
        <fullName evidence="3">(apollo) hypothetical protein</fullName>
    </submittedName>
</protein>
<name>A0A8S3XY47_PARAO</name>
<comment type="caution">
    <text evidence="3">The sequence shown here is derived from an EMBL/GenBank/DDBJ whole genome shotgun (WGS) entry which is preliminary data.</text>
</comment>
<reference evidence="3" key="1">
    <citation type="submission" date="2021-04" db="EMBL/GenBank/DDBJ databases">
        <authorList>
            <person name="Tunstrom K."/>
        </authorList>
    </citation>
    <scope>NUCLEOTIDE SEQUENCE</scope>
</reference>
<feature type="region of interest" description="Disordered" evidence="1">
    <location>
        <begin position="205"/>
        <end position="252"/>
    </location>
</feature>
<keyword evidence="4" id="KW-1185">Reference proteome</keyword>
<feature type="compositionally biased region" description="Pro residues" evidence="1">
    <location>
        <begin position="234"/>
        <end position="245"/>
    </location>
</feature>
<dbReference type="OrthoDB" id="6613664at2759"/>
<dbReference type="EMBL" id="CAJQZP010001367">
    <property type="protein sequence ID" value="CAG5041880.1"/>
    <property type="molecule type" value="Genomic_DNA"/>
</dbReference>
<feature type="compositionally biased region" description="Basic residues" evidence="1">
    <location>
        <begin position="483"/>
        <end position="493"/>
    </location>
</feature>
<dbReference type="Proteomes" id="UP000691718">
    <property type="component" value="Unassembled WGS sequence"/>
</dbReference>
<evidence type="ECO:0000313" key="4">
    <source>
        <dbReference type="Proteomes" id="UP000691718"/>
    </source>
</evidence>
<dbReference type="Pfam" id="PF15995">
    <property type="entry name" value="DUF4771"/>
    <property type="match status" value="1"/>
</dbReference>
<dbReference type="PANTHER" id="PTHR41967">
    <property type="entry name" value="FI19406P1-RELATED"/>
    <property type="match status" value="1"/>
</dbReference>
<feature type="region of interest" description="Disordered" evidence="1">
    <location>
        <begin position="273"/>
        <end position="293"/>
    </location>
</feature>
<gene>
    <name evidence="3" type="ORF">PAPOLLO_LOCUS22277</name>
</gene>
<dbReference type="AlphaFoldDB" id="A0A8S3XY47"/>
<evidence type="ECO:0000256" key="1">
    <source>
        <dbReference type="SAM" id="MobiDB-lite"/>
    </source>
</evidence>
<organism evidence="3 4">
    <name type="scientific">Parnassius apollo</name>
    <name type="common">Apollo butterfly</name>
    <name type="synonym">Papilio apollo</name>
    <dbReference type="NCBI Taxonomy" id="110799"/>
    <lineage>
        <taxon>Eukaryota</taxon>
        <taxon>Metazoa</taxon>
        <taxon>Ecdysozoa</taxon>
        <taxon>Arthropoda</taxon>
        <taxon>Hexapoda</taxon>
        <taxon>Insecta</taxon>
        <taxon>Pterygota</taxon>
        <taxon>Neoptera</taxon>
        <taxon>Endopterygota</taxon>
        <taxon>Lepidoptera</taxon>
        <taxon>Glossata</taxon>
        <taxon>Ditrysia</taxon>
        <taxon>Papilionoidea</taxon>
        <taxon>Papilionidae</taxon>
        <taxon>Parnassiinae</taxon>
        <taxon>Parnassini</taxon>
        <taxon>Parnassius</taxon>
        <taxon>Parnassius</taxon>
    </lineage>
</organism>
<accession>A0A8S3XY47</accession>
<evidence type="ECO:0000259" key="2">
    <source>
        <dbReference type="Pfam" id="PF15995"/>
    </source>
</evidence>
<evidence type="ECO:0000313" key="3">
    <source>
        <dbReference type="EMBL" id="CAG5041880.1"/>
    </source>
</evidence>
<feature type="domain" description="DUF4771" evidence="2">
    <location>
        <begin position="505"/>
        <end position="649"/>
    </location>
</feature>
<feature type="region of interest" description="Disordered" evidence="1">
    <location>
        <begin position="475"/>
        <end position="498"/>
    </location>
</feature>
<dbReference type="PANTHER" id="PTHR41967:SF6">
    <property type="entry name" value="FI19406P1-RELATED"/>
    <property type="match status" value="1"/>
</dbReference>
<feature type="compositionally biased region" description="Pro residues" evidence="1">
    <location>
        <begin position="206"/>
        <end position="218"/>
    </location>
</feature>
<proteinExistence type="predicted"/>